<dbReference type="Proteomes" id="UP001163603">
    <property type="component" value="Chromosome 3"/>
</dbReference>
<gene>
    <name evidence="1" type="ORF">Pint_03858</name>
</gene>
<dbReference type="EMBL" id="CM047738">
    <property type="protein sequence ID" value="KAJ0047195.1"/>
    <property type="molecule type" value="Genomic_DNA"/>
</dbReference>
<evidence type="ECO:0000313" key="1">
    <source>
        <dbReference type="EMBL" id="KAJ0047195.1"/>
    </source>
</evidence>
<protein>
    <submittedName>
        <fullName evidence="1">Uncharacterized protein</fullName>
    </submittedName>
</protein>
<accession>A0ACC0Z9X9</accession>
<organism evidence="1 2">
    <name type="scientific">Pistacia integerrima</name>
    <dbReference type="NCBI Taxonomy" id="434235"/>
    <lineage>
        <taxon>Eukaryota</taxon>
        <taxon>Viridiplantae</taxon>
        <taxon>Streptophyta</taxon>
        <taxon>Embryophyta</taxon>
        <taxon>Tracheophyta</taxon>
        <taxon>Spermatophyta</taxon>
        <taxon>Magnoliopsida</taxon>
        <taxon>eudicotyledons</taxon>
        <taxon>Gunneridae</taxon>
        <taxon>Pentapetalae</taxon>
        <taxon>rosids</taxon>
        <taxon>malvids</taxon>
        <taxon>Sapindales</taxon>
        <taxon>Anacardiaceae</taxon>
        <taxon>Pistacia</taxon>
    </lineage>
</organism>
<comment type="caution">
    <text evidence="1">The sequence shown here is derived from an EMBL/GenBank/DDBJ whole genome shotgun (WGS) entry which is preliminary data.</text>
</comment>
<keyword evidence="2" id="KW-1185">Reference proteome</keyword>
<reference evidence="2" key="1">
    <citation type="journal article" date="2023" name="G3 (Bethesda)">
        <title>Genome assembly and association tests identify interacting loci associated with vigor, precocity, and sex in interspecific pistachio rootstocks.</title>
        <authorList>
            <person name="Palmer W."/>
            <person name="Jacygrad E."/>
            <person name="Sagayaradj S."/>
            <person name="Cavanaugh K."/>
            <person name="Han R."/>
            <person name="Bertier L."/>
            <person name="Beede B."/>
            <person name="Kafkas S."/>
            <person name="Golino D."/>
            <person name="Preece J."/>
            <person name="Michelmore R."/>
        </authorList>
    </citation>
    <scope>NUCLEOTIDE SEQUENCE [LARGE SCALE GENOMIC DNA]</scope>
</reference>
<sequence length="151" mass="16375">MVPADLLLLLLICLLLLLNVDFANSREFQFQKHSYDLPSPTTGCVINCTNCPYPCQTLPPPPPDSGGYPLYGTPPPPSPDSGYPSYSAPPPPSPRSPPAQGGCPPVPVQCCHYPPPNTYTYIPNENFSPCPYLPLPFFSLVTLVLPFAVLF</sequence>
<name>A0ACC0Z9X9_9ROSI</name>
<evidence type="ECO:0000313" key="2">
    <source>
        <dbReference type="Proteomes" id="UP001163603"/>
    </source>
</evidence>
<proteinExistence type="predicted"/>